<dbReference type="GO" id="GO:0140098">
    <property type="term" value="F:catalytic activity, acting on RNA"/>
    <property type="evidence" value="ECO:0007669"/>
    <property type="project" value="UniProtKB-ARBA"/>
</dbReference>
<dbReference type="GO" id="GO:0000455">
    <property type="term" value="P:enzyme-directed rRNA pseudouridine synthesis"/>
    <property type="evidence" value="ECO:0007669"/>
    <property type="project" value="TreeGrafter"/>
</dbReference>
<dbReference type="EMBL" id="FTLX01000008">
    <property type="protein sequence ID" value="SIR46106.1"/>
    <property type="molecule type" value="Genomic_DNA"/>
</dbReference>
<dbReference type="GO" id="GO:0003723">
    <property type="term" value="F:RNA binding"/>
    <property type="evidence" value="ECO:0007669"/>
    <property type="project" value="InterPro"/>
</dbReference>
<dbReference type="EC" id="5.4.99.-" evidence="4"/>
<dbReference type="RefSeq" id="WP_045851295.1">
    <property type="nucleotide sequence ID" value="NZ_FTLX01000008.1"/>
</dbReference>
<dbReference type="NCBIfam" id="TIGR00005">
    <property type="entry name" value="rluA_subfam"/>
    <property type="match status" value="1"/>
</dbReference>
<evidence type="ECO:0000256" key="1">
    <source>
        <dbReference type="ARBA" id="ARBA00000073"/>
    </source>
</evidence>
<evidence type="ECO:0000256" key="3">
    <source>
        <dbReference type="PIRSR" id="PIRSR606225-1"/>
    </source>
</evidence>
<evidence type="ECO:0000313" key="8">
    <source>
        <dbReference type="Proteomes" id="UP000186385"/>
    </source>
</evidence>
<proteinExistence type="inferred from homology"/>
<dbReference type="PANTHER" id="PTHR21600:SF87">
    <property type="entry name" value="RNA PSEUDOURIDYLATE SYNTHASE DOMAIN-CONTAINING PROTEIN 1"/>
    <property type="match status" value="1"/>
</dbReference>
<keyword evidence="9" id="KW-1185">Reference proteome</keyword>
<name>A0A1N7B492_9BACI</name>
<evidence type="ECO:0000313" key="6">
    <source>
        <dbReference type="EMBL" id="OXS75179.1"/>
    </source>
</evidence>
<organism evidence="7 8">
    <name type="scientific">Domibacillus enclensis</name>
    <dbReference type="NCBI Taxonomy" id="1017273"/>
    <lineage>
        <taxon>Bacteria</taxon>
        <taxon>Bacillati</taxon>
        <taxon>Bacillota</taxon>
        <taxon>Bacilli</taxon>
        <taxon>Bacillales</taxon>
        <taxon>Bacillaceae</taxon>
        <taxon>Domibacillus</taxon>
    </lineage>
</organism>
<dbReference type="PROSITE" id="PS01129">
    <property type="entry name" value="PSI_RLU"/>
    <property type="match status" value="1"/>
</dbReference>
<evidence type="ECO:0000313" key="9">
    <source>
        <dbReference type="Proteomes" id="UP000215545"/>
    </source>
</evidence>
<keyword evidence="4" id="KW-0413">Isomerase</keyword>
<evidence type="ECO:0000259" key="5">
    <source>
        <dbReference type="Pfam" id="PF00849"/>
    </source>
</evidence>
<reference evidence="6" key="3">
    <citation type="submission" date="2017-03" db="EMBL/GenBank/DDBJ databases">
        <authorList>
            <person name="Dastager S.G."/>
            <person name="Neurgaonkar P.S."/>
            <person name="Dharne M.S."/>
        </authorList>
    </citation>
    <scope>NUCLEOTIDE SEQUENCE</scope>
    <source>
        <strain evidence="6">DSM 25145</strain>
    </source>
</reference>
<reference evidence="9" key="2">
    <citation type="submission" date="2017-03" db="EMBL/GenBank/DDBJ databases">
        <title>Bacillus sp. V-88(T) DSM27956, whole genome shotgun sequencing project.</title>
        <authorList>
            <person name="Dastager S.G."/>
            <person name="Neurgaonkar P.S."/>
            <person name="Dharne M.S."/>
        </authorList>
    </citation>
    <scope>NUCLEOTIDE SEQUENCE [LARGE SCALE GENOMIC DNA]</scope>
    <source>
        <strain evidence="9">DSM 25145</strain>
    </source>
</reference>
<feature type="domain" description="Pseudouridine synthase RsuA/RluA-like" evidence="5">
    <location>
        <begin position="93"/>
        <end position="244"/>
    </location>
</feature>
<protein>
    <recommendedName>
        <fullName evidence="4">Pseudouridine synthase</fullName>
        <ecNumber evidence="4">5.4.99.-</ecNumber>
    </recommendedName>
</protein>
<dbReference type="InterPro" id="IPR006145">
    <property type="entry name" value="PsdUridine_synth_RsuA/RluA"/>
</dbReference>
<dbReference type="InterPro" id="IPR006224">
    <property type="entry name" value="PsdUridine_synth_RluA-like_CS"/>
</dbReference>
<gene>
    <name evidence="6" type="ORF">B1B05_15725</name>
    <name evidence="7" type="ORF">SAMN05443094_108138</name>
</gene>
<feature type="active site" evidence="3">
    <location>
        <position position="140"/>
    </location>
</feature>
<evidence type="ECO:0000256" key="4">
    <source>
        <dbReference type="RuleBase" id="RU362028"/>
    </source>
</evidence>
<evidence type="ECO:0000256" key="2">
    <source>
        <dbReference type="ARBA" id="ARBA00010876"/>
    </source>
</evidence>
<dbReference type="InterPro" id="IPR006225">
    <property type="entry name" value="PsdUridine_synth_RluC/D"/>
</dbReference>
<dbReference type="STRING" id="1017273.SAMN05443094_108138"/>
<dbReference type="PANTHER" id="PTHR21600">
    <property type="entry name" value="MITOCHONDRIAL RNA PSEUDOURIDINE SYNTHASE"/>
    <property type="match status" value="1"/>
</dbReference>
<dbReference type="AlphaFoldDB" id="A0A1N7B492"/>
<comment type="function">
    <text evidence="4">Responsible for synthesis of pseudouridine from uracil.</text>
</comment>
<evidence type="ECO:0000313" key="7">
    <source>
        <dbReference type="EMBL" id="SIR46106.1"/>
    </source>
</evidence>
<dbReference type="Proteomes" id="UP000215545">
    <property type="component" value="Unassembled WGS sequence"/>
</dbReference>
<dbReference type="GO" id="GO:0009982">
    <property type="term" value="F:pseudouridine synthase activity"/>
    <property type="evidence" value="ECO:0007669"/>
    <property type="project" value="InterPro"/>
</dbReference>
<reference evidence="7 8" key="1">
    <citation type="submission" date="2017-01" db="EMBL/GenBank/DDBJ databases">
        <authorList>
            <person name="Mah S.A."/>
            <person name="Swanson W.J."/>
            <person name="Moy G.W."/>
            <person name="Vacquier V.D."/>
        </authorList>
    </citation>
    <scope>NUCLEOTIDE SEQUENCE [LARGE SCALE GENOMIC DNA]</scope>
    <source>
        <strain evidence="7 8">NIO-1016</strain>
    </source>
</reference>
<dbReference type="Pfam" id="PF00849">
    <property type="entry name" value="PseudoU_synth_2"/>
    <property type="match status" value="1"/>
</dbReference>
<dbReference type="Gene3D" id="3.30.2350.10">
    <property type="entry name" value="Pseudouridine synthase"/>
    <property type="match status" value="1"/>
</dbReference>
<dbReference type="Proteomes" id="UP000186385">
    <property type="component" value="Unassembled WGS sequence"/>
</dbReference>
<dbReference type="OrthoDB" id="9807829at2"/>
<dbReference type="SUPFAM" id="SSF55120">
    <property type="entry name" value="Pseudouridine synthase"/>
    <property type="match status" value="1"/>
</dbReference>
<dbReference type="CDD" id="cd02869">
    <property type="entry name" value="PseudoU_synth_RluA_like"/>
    <property type="match status" value="1"/>
</dbReference>
<dbReference type="InterPro" id="IPR020103">
    <property type="entry name" value="PsdUridine_synth_cat_dom_sf"/>
</dbReference>
<dbReference type="InterPro" id="IPR050188">
    <property type="entry name" value="RluA_PseudoU_synthase"/>
</dbReference>
<sequence>MNTIRQGPYFIIQIDSDWEDLTIEALFKEKWPLPKKMVHMWRMEKVVLLNNEQVSWHQPLNKGDRVSIPFFKPGRFGADPEYPHASVLYENDHFLVANKPAGMKTHPNQPDEGSTLLNHVCYHVLMSGDTLPVRHVHRLDEGTTGAVLFAKHEAAYAFLSRLLERKDIFRTYYAVVDGIVERKSGTITKAIGKDRHHPSRQRVSPSGQSAVTHYKRLAVHNGKSLLECRLETGRTHQIRVHLSSIGHPITGDSLYGGTPVSPNPLLHAAKLTIPELFGNESVTVCAPVPSAIKKLFHSTKFE</sequence>
<comment type="similarity">
    <text evidence="2 4">Belongs to the pseudouridine synthase RluA family.</text>
</comment>
<comment type="catalytic activity">
    <reaction evidence="1 4">
        <text>a uridine in RNA = a pseudouridine in RNA</text>
        <dbReference type="Rhea" id="RHEA:48348"/>
        <dbReference type="Rhea" id="RHEA-COMP:12068"/>
        <dbReference type="Rhea" id="RHEA-COMP:12069"/>
        <dbReference type="ChEBI" id="CHEBI:65314"/>
        <dbReference type="ChEBI" id="CHEBI:65315"/>
    </reaction>
</comment>
<dbReference type="EMBL" id="MWSK01000008">
    <property type="protein sequence ID" value="OXS75179.1"/>
    <property type="molecule type" value="Genomic_DNA"/>
</dbReference>
<accession>A0A1N7B492</accession>